<proteinExistence type="inferred from homology"/>
<sequence length="156" mass="18807">METEFLGLIHENQKIIYKICKLYRDNREDQEDLFQEIVYQLWKSYPGFKRESKISSWIYRIALNTAIATYRKSKIFIDYYEEFPEHIHPSSERTISENEERLFWALRKLNDSEKAVISLYLEDFNYKEIAEITGLSDTNVGVRLNRIKNKLKQILK</sequence>
<dbReference type="OrthoDB" id="9780326at2"/>
<dbReference type="InterPro" id="IPR036388">
    <property type="entry name" value="WH-like_DNA-bd_sf"/>
</dbReference>
<dbReference type="Pfam" id="PF08281">
    <property type="entry name" value="Sigma70_r4_2"/>
    <property type="match status" value="1"/>
</dbReference>
<dbReference type="PANTHER" id="PTHR43133">
    <property type="entry name" value="RNA POLYMERASE ECF-TYPE SIGMA FACTO"/>
    <property type="match status" value="1"/>
</dbReference>
<evidence type="ECO:0000256" key="4">
    <source>
        <dbReference type="ARBA" id="ARBA00023163"/>
    </source>
</evidence>
<dbReference type="GO" id="GO:0016987">
    <property type="term" value="F:sigma factor activity"/>
    <property type="evidence" value="ECO:0007669"/>
    <property type="project" value="UniProtKB-KW"/>
</dbReference>
<evidence type="ECO:0000256" key="1">
    <source>
        <dbReference type="ARBA" id="ARBA00010641"/>
    </source>
</evidence>
<dbReference type="InterPro" id="IPR007627">
    <property type="entry name" value="RNA_pol_sigma70_r2"/>
</dbReference>
<dbReference type="Proteomes" id="UP000247903">
    <property type="component" value="Unassembled WGS sequence"/>
</dbReference>
<dbReference type="PANTHER" id="PTHR43133:SF45">
    <property type="entry name" value="RNA POLYMERASE ECF-TYPE SIGMA FACTOR"/>
    <property type="match status" value="1"/>
</dbReference>
<keyword evidence="2" id="KW-0805">Transcription regulation</keyword>
<dbReference type="NCBIfam" id="TIGR02937">
    <property type="entry name" value="sigma70-ECF"/>
    <property type="match status" value="1"/>
</dbReference>
<name>A0A2V4BQ64_9FLAO</name>
<comment type="similarity">
    <text evidence="1">Belongs to the sigma-70 factor family. ECF subfamily.</text>
</comment>
<gene>
    <name evidence="6" type="ORF">DMB65_16100</name>
</gene>
<dbReference type="EMBL" id="QJHK01000015">
    <property type="protein sequence ID" value="PXY39790.1"/>
    <property type="molecule type" value="Genomic_DNA"/>
</dbReference>
<dbReference type="InterPro" id="IPR013249">
    <property type="entry name" value="RNA_pol_sigma70_r4_t2"/>
</dbReference>
<dbReference type="InterPro" id="IPR039425">
    <property type="entry name" value="RNA_pol_sigma-70-like"/>
</dbReference>
<dbReference type="GO" id="GO:0003677">
    <property type="term" value="F:DNA binding"/>
    <property type="evidence" value="ECO:0007669"/>
    <property type="project" value="InterPro"/>
</dbReference>
<evidence type="ECO:0000256" key="2">
    <source>
        <dbReference type="ARBA" id="ARBA00023015"/>
    </source>
</evidence>
<comment type="caution">
    <text evidence="6">The sequence shown here is derived from an EMBL/GenBank/DDBJ whole genome shotgun (WGS) entry which is preliminary data.</text>
</comment>
<dbReference type="PROSITE" id="PS00622">
    <property type="entry name" value="HTH_LUXR_1"/>
    <property type="match status" value="1"/>
</dbReference>
<dbReference type="SUPFAM" id="SSF88659">
    <property type="entry name" value="Sigma3 and sigma4 domains of RNA polymerase sigma factors"/>
    <property type="match status" value="1"/>
</dbReference>
<protein>
    <submittedName>
        <fullName evidence="6">RNA polymerase subunit sigma-70</fullName>
    </submittedName>
</protein>
<dbReference type="SUPFAM" id="SSF88946">
    <property type="entry name" value="Sigma2 domain of RNA polymerase sigma factors"/>
    <property type="match status" value="1"/>
</dbReference>
<dbReference type="AlphaFoldDB" id="A0A2V4BQ64"/>
<evidence type="ECO:0000313" key="6">
    <source>
        <dbReference type="EMBL" id="PXY39790.1"/>
    </source>
</evidence>
<reference evidence="6 7" key="1">
    <citation type="submission" date="2018-05" db="EMBL/GenBank/DDBJ databases">
        <title>Flavobacterium sp. strain IMCC34759, incomplete genome.</title>
        <authorList>
            <person name="Joung Y."/>
            <person name="Cho J."/>
        </authorList>
    </citation>
    <scope>NUCLEOTIDE SEQUENCE [LARGE SCALE GENOMIC DNA]</scope>
    <source>
        <strain evidence="6 7">IMCC34759</strain>
    </source>
</reference>
<evidence type="ECO:0000313" key="7">
    <source>
        <dbReference type="Proteomes" id="UP000247903"/>
    </source>
</evidence>
<evidence type="ECO:0000256" key="3">
    <source>
        <dbReference type="ARBA" id="ARBA00023082"/>
    </source>
</evidence>
<dbReference type="Gene3D" id="1.10.10.10">
    <property type="entry name" value="Winged helix-like DNA-binding domain superfamily/Winged helix DNA-binding domain"/>
    <property type="match status" value="1"/>
</dbReference>
<dbReference type="Pfam" id="PF04542">
    <property type="entry name" value="Sigma70_r2"/>
    <property type="match status" value="1"/>
</dbReference>
<dbReference type="InterPro" id="IPR000792">
    <property type="entry name" value="Tscrpt_reg_LuxR_C"/>
</dbReference>
<dbReference type="Gene3D" id="1.10.1740.10">
    <property type="match status" value="1"/>
</dbReference>
<dbReference type="CDD" id="cd06171">
    <property type="entry name" value="Sigma70_r4"/>
    <property type="match status" value="1"/>
</dbReference>
<keyword evidence="3" id="KW-0731">Sigma factor</keyword>
<dbReference type="InterPro" id="IPR013324">
    <property type="entry name" value="RNA_pol_sigma_r3/r4-like"/>
</dbReference>
<dbReference type="GO" id="GO:0006352">
    <property type="term" value="P:DNA-templated transcription initiation"/>
    <property type="evidence" value="ECO:0007669"/>
    <property type="project" value="InterPro"/>
</dbReference>
<keyword evidence="4" id="KW-0804">Transcription</keyword>
<keyword evidence="7" id="KW-1185">Reference proteome</keyword>
<feature type="domain" description="HTH luxR-type" evidence="5">
    <location>
        <begin position="123"/>
        <end position="150"/>
    </location>
</feature>
<accession>A0A2V4BQ64</accession>
<organism evidence="6 7">
    <name type="scientific">Flavobacterium cheongpyeongense</name>
    <dbReference type="NCBI Taxonomy" id="2212651"/>
    <lineage>
        <taxon>Bacteria</taxon>
        <taxon>Pseudomonadati</taxon>
        <taxon>Bacteroidota</taxon>
        <taxon>Flavobacteriia</taxon>
        <taxon>Flavobacteriales</taxon>
        <taxon>Flavobacteriaceae</taxon>
        <taxon>Flavobacterium</taxon>
    </lineage>
</organism>
<dbReference type="RefSeq" id="WP_110307656.1">
    <property type="nucleotide sequence ID" value="NZ_QJHK01000015.1"/>
</dbReference>
<dbReference type="InterPro" id="IPR013325">
    <property type="entry name" value="RNA_pol_sigma_r2"/>
</dbReference>
<dbReference type="InterPro" id="IPR014284">
    <property type="entry name" value="RNA_pol_sigma-70_dom"/>
</dbReference>
<evidence type="ECO:0000259" key="5">
    <source>
        <dbReference type="PROSITE" id="PS00622"/>
    </source>
</evidence>